<feature type="region of interest" description="Disordered" evidence="1">
    <location>
        <begin position="29"/>
        <end position="51"/>
    </location>
</feature>
<dbReference type="EMBL" id="AP026867">
    <property type="protein sequence ID" value="BDS12331.1"/>
    <property type="molecule type" value="Genomic_DNA"/>
</dbReference>
<sequence>MKKLKKTRAKLRPGEEVVGMAVPDFLLNEEHQKKLRKPKSNSKTKSNRKRS</sequence>
<dbReference type="KEGG" id="aup:AsAng_0030520"/>
<organism evidence="2 4">
    <name type="scientific">Aureispira anguillae</name>
    <dbReference type="NCBI Taxonomy" id="2864201"/>
    <lineage>
        <taxon>Bacteria</taxon>
        <taxon>Pseudomonadati</taxon>
        <taxon>Bacteroidota</taxon>
        <taxon>Saprospiria</taxon>
        <taxon>Saprospirales</taxon>
        <taxon>Saprospiraceae</taxon>
        <taxon>Aureispira</taxon>
    </lineage>
</organism>
<dbReference type="EMBL" id="AP026867">
    <property type="protein sequence ID" value="BDS10849.1"/>
    <property type="molecule type" value="Genomic_DNA"/>
</dbReference>
<dbReference type="Proteomes" id="UP001060919">
    <property type="component" value="Chromosome"/>
</dbReference>
<dbReference type="KEGG" id="aup:AsAng_0015590"/>
<reference evidence="2" key="1">
    <citation type="submission" date="2022-09" db="EMBL/GenBank/DDBJ databases">
        <title>Aureispira anguillicida sp. nov., isolated from Leptocephalus of Japanese eel Anguilla japonica.</title>
        <authorList>
            <person name="Yuasa K."/>
            <person name="Mekata T."/>
            <person name="Ikunari K."/>
        </authorList>
    </citation>
    <scope>NUCLEOTIDE SEQUENCE</scope>
    <source>
        <strain evidence="2">EL160426</strain>
    </source>
</reference>
<name>A0A915YD30_9BACT</name>
<evidence type="ECO:0000313" key="4">
    <source>
        <dbReference type="Proteomes" id="UP001060919"/>
    </source>
</evidence>
<protein>
    <submittedName>
        <fullName evidence="2">Uncharacterized protein</fullName>
    </submittedName>
</protein>
<evidence type="ECO:0000313" key="2">
    <source>
        <dbReference type="EMBL" id="BDS10849.1"/>
    </source>
</evidence>
<accession>A0A915YD30</accession>
<feature type="compositionally biased region" description="Basic residues" evidence="1">
    <location>
        <begin position="33"/>
        <end position="51"/>
    </location>
</feature>
<dbReference type="AlphaFoldDB" id="A0A915YD30"/>
<evidence type="ECO:0000256" key="1">
    <source>
        <dbReference type="SAM" id="MobiDB-lite"/>
    </source>
</evidence>
<proteinExistence type="predicted"/>
<gene>
    <name evidence="2" type="ORF">AsAng_0015590</name>
    <name evidence="3" type="ORF">AsAng_0030520</name>
</gene>
<evidence type="ECO:0000313" key="3">
    <source>
        <dbReference type="EMBL" id="BDS12331.1"/>
    </source>
</evidence>
<keyword evidence="4" id="KW-1185">Reference proteome</keyword>
<dbReference type="RefSeq" id="WP_264792111.1">
    <property type="nucleotide sequence ID" value="NZ_AP026867.1"/>
</dbReference>